<comment type="caution">
    <text evidence="2">The sequence shown here is derived from an EMBL/GenBank/DDBJ whole genome shotgun (WGS) entry which is preliminary data.</text>
</comment>
<dbReference type="AlphaFoldDB" id="W4SAC9"/>
<gene>
    <name evidence="2" type="ORF">XPR_0076</name>
</gene>
<keyword evidence="1" id="KW-1133">Transmembrane helix</keyword>
<reference evidence="2 3" key="1">
    <citation type="submission" date="2014-01" db="EMBL/GenBank/DDBJ databases">
        <title>Genome sequence and analysis of Xanthomonas arboricola pv. pruni.</title>
        <authorList>
            <person name="Fujikawa T."/>
            <person name="Nakazono-Nagaoka E."/>
        </authorList>
    </citation>
    <scope>NUCLEOTIDE SEQUENCE [LARGE SCALE GENOMIC DNA]</scope>
    <source>
        <strain evidence="3">MAFF 301420</strain>
    </source>
</reference>
<proteinExistence type="predicted"/>
<dbReference type="EMBL" id="BAVC01000005">
    <property type="protein sequence ID" value="GAE53441.1"/>
    <property type="molecule type" value="Genomic_DNA"/>
</dbReference>
<organism evidence="2 3">
    <name type="scientific">Xanthomonas arboricola pv. pruni MAFF 301420</name>
    <dbReference type="NCBI Taxonomy" id="1418095"/>
    <lineage>
        <taxon>Bacteria</taxon>
        <taxon>Pseudomonadati</taxon>
        <taxon>Pseudomonadota</taxon>
        <taxon>Gammaproteobacteria</taxon>
        <taxon>Lysobacterales</taxon>
        <taxon>Lysobacteraceae</taxon>
        <taxon>Xanthomonas</taxon>
    </lineage>
</organism>
<keyword evidence="1" id="KW-0812">Transmembrane</keyword>
<evidence type="ECO:0000313" key="3">
    <source>
        <dbReference type="Proteomes" id="UP000019084"/>
    </source>
</evidence>
<evidence type="ECO:0000256" key="1">
    <source>
        <dbReference type="SAM" id="Phobius"/>
    </source>
</evidence>
<accession>W4SAC9</accession>
<name>W4SAC9_9XANT</name>
<dbReference type="Proteomes" id="UP000019084">
    <property type="component" value="Unassembled WGS sequence"/>
</dbReference>
<feature type="transmembrane region" description="Helical" evidence="1">
    <location>
        <begin position="52"/>
        <end position="76"/>
    </location>
</feature>
<feature type="transmembrane region" description="Helical" evidence="1">
    <location>
        <begin position="9"/>
        <end position="26"/>
    </location>
</feature>
<evidence type="ECO:0000313" key="2">
    <source>
        <dbReference type="EMBL" id="GAE53441.1"/>
    </source>
</evidence>
<protein>
    <submittedName>
        <fullName evidence="2">Uncharacterized protein</fullName>
    </submittedName>
</protein>
<keyword evidence="1" id="KW-0472">Membrane</keyword>
<sequence>MDKTERNQLILAMWVFMPFMGWFMAVKKTETLSSPKIKALWQIASHTHEKPVLLLGIFGGILMAALMTWLLVVMLSSPFTGQRFKRFLRGTKIVTVDKLKSLTRERKTQQVTVGDIPVPTAVERRTSWWPVRQV</sequence>